<feature type="domain" description="N-acetyltransferase" evidence="3">
    <location>
        <begin position="9"/>
        <end position="179"/>
    </location>
</feature>
<dbReference type="Gene3D" id="3.40.630.30">
    <property type="match status" value="1"/>
</dbReference>
<organism evidence="4 5">
    <name type="scientific">Penicillium desertorum</name>
    <dbReference type="NCBI Taxonomy" id="1303715"/>
    <lineage>
        <taxon>Eukaryota</taxon>
        <taxon>Fungi</taxon>
        <taxon>Dikarya</taxon>
        <taxon>Ascomycota</taxon>
        <taxon>Pezizomycotina</taxon>
        <taxon>Eurotiomycetes</taxon>
        <taxon>Eurotiomycetidae</taxon>
        <taxon>Eurotiales</taxon>
        <taxon>Aspergillaceae</taxon>
        <taxon>Penicillium</taxon>
    </lineage>
</organism>
<dbReference type="EMBL" id="JAPWDO010000001">
    <property type="protein sequence ID" value="KAJ5485722.1"/>
    <property type="molecule type" value="Genomic_DNA"/>
</dbReference>
<keyword evidence="2" id="KW-0012">Acyltransferase</keyword>
<keyword evidence="1" id="KW-0808">Transferase</keyword>
<sequence>MLSSPGPPSTVRSALVSDAARIAELGAHVFSASFAHSVEPHELAAYLKTSYSTAAIQKDLTDDLKNVLVATDGNDQIVGFGYLNRGSDEPCLANVDHKIELQRIYIDPVAQGQGVGSLLARSLECLARERGFRNMWLGVWEENDKALQAYERWGYRVVGDHSFTIGSVVQKDLIMLKTL</sequence>
<dbReference type="GO" id="GO:0016747">
    <property type="term" value="F:acyltransferase activity, transferring groups other than amino-acyl groups"/>
    <property type="evidence" value="ECO:0007669"/>
    <property type="project" value="InterPro"/>
</dbReference>
<dbReference type="Proteomes" id="UP001147760">
    <property type="component" value="Unassembled WGS sequence"/>
</dbReference>
<dbReference type="SUPFAM" id="SSF55729">
    <property type="entry name" value="Acyl-CoA N-acyltransferases (Nat)"/>
    <property type="match status" value="1"/>
</dbReference>
<comment type="caution">
    <text evidence="4">The sequence shown here is derived from an EMBL/GenBank/DDBJ whole genome shotgun (WGS) entry which is preliminary data.</text>
</comment>
<dbReference type="InterPro" id="IPR050832">
    <property type="entry name" value="Bact_Acetyltransf"/>
</dbReference>
<dbReference type="InterPro" id="IPR016181">
    <property type="entry name" value="Acyl_CoA_acyltransferase"/>
</dbReference>
<keyword evidence="5" id="KW-1185">Reference proteome</keyword>
<name>A0A9W9X7I6_9EURO</name>
<reference evidence="4" key="2">
    <citation type="journal article" date="2023" name="IMA Fungus">
        <title>Comparative genomic study of the Penicillium genus elucidates a diverse pangenome and 15 lateral gene transfer events.</title>
        <authorList>
            <person name="Petersen C."/>
            <person name="Sorensen T."/>
            <person name="Nielsen M.R."/>
            <person name="Sondergaard T.E."/>
            <person name="Sorensen J.L."/>
            <person name="Fitzpatrick D.A."/>
            <person name="Frisvad J.C."/>
            <person name="Nielsen K.L."/>
        </authorList>
    </citation>
    <scope>NUCLEOTIDE SEQUENCE</scope>
    <source>
        <strain evidence="4">IBT 17660</strain>
    </source>
</reference>
<dbReference type="PANTHER" id="PTHR43877">
    <property type="entry name" value="AMINOALKYLPHOSPHONATE N-ACETYLTRANSFERASE-RELATED-RELATED"/>
    <property type="match status" value="1"/>
</dbReference>
<dbReference type="Pfam" id="PF00583">
    <property type="entry name" value="Acetyltransf_1"/>
    <property type="match status" value="1"/>
</dbReference>
<dbReference type="PROSITE" id="PS51186">
    <property type="entry name" value="GNAT"/>
    <property type="match status" value="1"/>
</dbReference>
<proteinExistence type="predicted"/>
<gene>
    <name evidence="4" type="ORF">N7530_000022</name>
</gene>
<accession>A0A9W9X7I6</accession>
<reference evidence="4" key="1">
    <citation type="submission" date="2022-12" db="EMBL/GenBank/DDBJ databases">
        <authorList>
            <person name="Petersen C."/>
        </authorList>
    </citation>
    <scope>NUCLEOTIDE SEQUENCE</scope>
    <source>
        <strain evidence="4">IBT 17660</strain>
    </source>
</reference>
<dbReference type="InterPro" id="IPR000182">
    <property type="entry name" value="GNAT_dom"/>
</dbReference>
<dbReference type="PANTHER" id="PTHR43877:SF2">
    <property type="entry name" value="AMINOALKYLPHOSPHONATE N-ACETYLTRANSFERASE-RELATED"/>
    <property type="match status" value="1"/>
</dbReference>
<evidence type="ECO:0000256" key="2">
    <source>
        <dbReference type="ARBA" id="ARBA00023315"/>
    </source>
</evidence>
<evidence type="ECO:0000259" key="3">
    <source>
        <dbReference type="PROSITE" id="PS51186"/>
    </source>
</evidence>
<evidence type="ECO:0000256" key="1">
    <source>
        <dbReference type="ARBA" id="ARBA00022679"/>
    </source>
</evidence>
<protein>
    <recommendedName>
        <fullName evidence="3">N-acetyltransferase domain-containing protein</fullName>
    </recommendedName>
</protein>
<evidence type="ECO:0000313" key="5">
    <source>
        <dbReference type="Proteomes" id="UP001147760"/>
    </source>
</evidence>
<dbReference type="OrthoDB" id="9975416at2759"/>
<dbReference type="CDD" id="cd04301">
    <property type="entry name" value="NAT_SF"/>
    <property type="match status" value="1"/>
</dbReference>
<evidence type="ECO:0000313" key="4">
    <source>
        <dbReference type="EMBL" id="KAJ5485722.1"/>
    </source>
</evidence>
<dbReference type="AlphaFoldDB" id="A0A9W9X7I6"/>